<protein>
    <submittedName>
        <fullName evidence="1">Nucleotide-binding, alpha-beta plait</fullName>
    </submittedName>
</protein>
<accession>A0A1R3GR61</accession>
<dbReference type="GO" id="GO:0003676">
    <property type="term" value="F:nucleic acid binding"/>
    <property type="evidence" value="ECO:0007669"/>
    <property type="project" value="InterPro"/>
</dbReference>
<dbReference type="EMBL" id="AWUE01021871">
    <property type="protein sequence ID" value="OMO60595.1"/>
    <property type="molecule type" value="Genomic_DNA"/>
</dbReference>
<name>A0A1R3GR61_9ROSI</name>
<comment type="caution">
    <text evidence="1">The sequence shown here is derived from an EMBL/GenBank/DDBJ whole genome shotgun (WGS) entry which is preliminary data.</text>
</comment>
<keyword evidence="2" id="KW-1185">Reference proteome</keyword>
<evidence type="ECO:0000313" key="2">
    <source>
        <dbReference type="Proteomes" id="UP000187203"/>
    </source>
</evidence>
<dbReference type="SUPFAM" id="SSF54928">
    <property type="entry name" value="RNA-binding domain, RBD"/>
    <property type="match status" value="1"/>
</dbReference>
<reference evidence="2" key="1">
    <citation type="submission" date="2013-09" db="EMBL/GenBank/DDBJ databases">
        <title>Corchorus olitorius genome sequencing.</title>
        <authorList>
            <person name="Alam M."/>
            <person name="Haque M.S."/>
            <person name="Islam M.S."/>
            <person name="Emdad E.M."/>
            <person name="Islam M.M."/>
            <person name="Ahmed B."/>
            <person name="Halim A."/>
            <person name="Hossen Q.M.M."/>
            <person name="Hossain M.Z."/>
            <person name="Ahmed R."/>
            <person name="Khan M.M."/>
            <person name="Islam R."/>
            <person name="Rashid M.M."/>
            <person name="Khan S.A."/>
            <person name="Rahman M.S."/>
            <person name="Alam M."/>
            <person name="Yahiya A.S."/>
            <person name="Khan M.S."/>
            <person name="Azam M.S."/>
            <person name="Haque T."/>
            <person name="Lashkar M.Z.H."/>
            <person name="Akhand A.I."/>
            <person name="Morshed G."/>
            <person name="Roy S."/>
            <person name="Uddin K.S."/>
            <person name="Rabeya T."/>
            <person name="Hossain A.S."/>
            <person name="Chowdhury A."/>
            <person name="Snigdha A.R."/>
            <person name="Mortoza M.S."/>
            <person name="Matin S.A."/>
            <person name="Hoque S.M.E."/>
            <person name="Islam M.K."/>
            <person name="Roy D.K."/>
            <person name="Haider R."/>
            <person name="Moosa M.M."/>
            <person name="Elias S.M."/>
            <person name="Hasan A.M."/>
            <person name="Jahan S."/>
            <person name="Shafiuddin M."/>
            <person name="Mahmood N."/>
            <person name="Shommy N.S."/>
        </authorList>
    </citation>
    <scope>NUCLEOTIDE SEQUENCE [LARGE SCALE GENOMIC DNA]</scope>
    <source>
        <strain evidence="2">cv. O-4</strain>
    </source>
</reference>
<dbReference type="AlphaFoldDB" id="A0A1R3GR61"/>
<evidence type="ECO:0000313" key="1">
    <source>
        <dbReference type="EMBL" id="OMO60595.1"/>
    </source>
</evidence>
<proteinExistence type="predicted"/>
<dbReference type="CDD" id="cd00590">
    <property type="entry name" value="RRM_SF"/>
    <property type="match status" value="1"/>
</dbReference>
<sequence length="151" mass="17456">MAVQGRWRDHVLKREERRFLSQSQSQRRSSRWFVEWRSKLHAVVDVYIHHAIRKWNVTFAFVRYWRESEAMVAIEKGDSRLLEGIRVSVSKANMTNNKRRGGDRQIVDPTCGFISKPAGDLKGASLDGRTYKASVLGTKKMKTDFSKPTEG</sequence>
<dbReference type="Proteomes" id="UP000187203">
    <property type="component" value="Unassembled WGS sequence"/>
</dbReference>
<gene>
    <name evidence="1" type="ORF">COLO4_33798</name>
</gene>
<organism evidence="1 2">
    <name type="scientific">Corchorus olitorius</name>
    <dbReference type="NCBI Taxonomy" id="93759"/>
    <lineage>
        <taxon>Eukaryota</taxon>
        <taxon>Viridiplantae</taxon>
        <taxon>Streptophyta</taxon>
        <taxon>Embryophyta</taxon>
        <taxon>Tracheophyta</taxon>
        <taxon>Spermatophyta</taxon>
        <taxon>Magnoliopsida</taxon>
        <taxon>eudicotyledons</taxon>
        <taxon>Gunneridae</taxon>
        <taxon>Pentapetalae</taxon>
        <taxon>rosids</taxon>
        <taxon>malvids</taxon>
        <taxon>Malvales</taxon>
        <taxon>Malvaceae</taxon>
        <taxon>Grewioideae</taxon>
        <taxon>Apeibeae</taxon>
        <taxon>Corchorus</taxon>
    </lineage>
</organism>
<dbReference type="InterPro" id="IPR035979">
    <property type="entry name" value="RBD_domain_sf"/>
</dbReference>